<comment type="caution">
    <text evidence="12">The sequence shown here is derived from an EMBL/GenBank/DDBJ whole genome shotgun (WGS) entry which is preliminary data.</text>
</comment>
<evidence type="ECO:0000313" key="13">
    <source>
        <dbReference type="Proteomes" id="UP000012106"/>
    </source>
</evidence>
<dbReference type="InterPro" id="IPR054585">
    <property type="entry name" value="NDH2-like_C"/>
</dbReference>
<keyword evidence="5" id="KW-0809">Transit peptide</keyword>
<keyword evidence="7" id="KW-0520">NAD</keyword>
<evidence type="ECO:0000256" key="2">
    <source>
        <dbReference type="ARBA" id="ARBA00012637"/>
    </source>
</evidence>
<dbReference type="InterPro" id="IPR036188">
    <property type="entry name" value="FAD/NAD-bd_sf"/>
</dbReference>
<dbReference type="SUPFAM" id="SSF51905">
    <property type="entry name" value="FAD/NAD(P)-binding domain"/>
    <property type="match status" value="1"/>
</dbReference>
<keyword evidence="4" id="KW-0274">FAD</keyword>
<evidence type="ECO:0000256" key="3">
    <source>
        <dbReference type="ARBA" id="ARBA00022630"/>
    </source>
</evidence>
<evidence type="ECO:0000256" key="8">
    <source>
        <dbReference type="ARBA" id="ARBA00047599"/>
    </source>
</evidence>
<gene>
    <name evidence="12" type="ORF">LEP1GSC063_0190</name>
</gene>
<comment type="catalytic activity">
    <reaction evidence="8">
        <text>a quinone + NADH + H(+) = a quinol + NAD(+)</text>
        <dbReference type="Rhea" id="RHEA:46160"/>
        <dbReference type="ChEBI" id="CHEBI:15378"/>
        <dbReference type="ChEBI" id="CHEBI:24646"/>
        <dbReference type="ChEBI" id="CHEBI:57540"/>
        <dbReference type="ChEBI" id="CHEBI:57945"/>
        <dbReference type="ChEBI" id="CHEBI:132124"/>
        <dbReference type="EC" id="1.6.5.9"/>
    </reaction>
</comment>
<keyword evidence="3" id="KW-0285">Flavoprotein</keyword>
<feature type="transmembrane region" description="Helical" evidence="9">
    <location>
        <begin position="372"/>
        <end position="389"/>
    </location>
</feature>
<keyword evidence="9" id="KW-0812">Transmembrane</keyword>
<comment type="similarity">
    <text evidence="1">Belongs to the NADH dehydrogenase family.</text>
</comment>
<dbReference type="InterPro" id="IPR045024">
    <property type="entry name" value="NDH-2"/>
</dbReference>
<evidence type="ECO:0000256" key="7">
    <source>
        <dbReference type="ARBA" id="ARBA00023027"/>
    </source>
</evidence>
<dbReference type="Pfam" id="PF07992">
    <property type="entry name" value="Pyr_redox_2"/>
    <property type="match status" value="1"/>
</dbReference>
<reference evidence="12 13" key="1">
    <citation type="submission" date="2013-01" db="EMBL/GenBank/DDBJ databases">
        <authorList>
            <person name="Harkins D.M."/>
            <person name="Durkin A.S."/>
            <person name="Brinkac L.M."/>
            <person name="Haft D.H."/>
            <person name="Selengut J.D."/>
            <person name="Sanka R."/>
            <person name="DePew J."/>
            <person name="Purushe J."/>
            <person name="Hartskeerl R.A."/>
            <person name="Ahmed A."/>
            <person name="van der Linden H."/>
            <person name="Goris M.G.A."/>
            <person name="Vinetz J.M."/>
            <person name="Sutton G.G."/>
            <person name="Nierman W.C."/>
            <person name="Fouts D.E."/>
        </authorList>
    </citation>
    <scope>NUCLEOTIDE SEQUENCE [LARGE SCALE GENOMIC DNA]</scope>
    <source>
        <strain evidence="12 13">MAVJ 401</strain>
    </source>
</reference>
<dbReference type="PANTHER" id="PTHR43706:SF47">
    <property type="entry name" value="EXTERNAL NADH-UBIQUINONE OXIDOREDUCTASE 1, MITOCHONDRIAL-RELATED"/>
    <property type="match status" value="1"/>
</dbReference>
<evidence type="ECO:0000313" key="12">
    <source>
        <dbReference type="EMBL" id="EMN22275.1"/>
    </source>
</evidence>
<dbReference type="EC" id="1.6.5.9" evidence="2"/>
<evidence type="ECO:0000256" key="5">
    <source>
        <dbReference type="ARBA" id="ARBA00022946"/>
    </source>
</evidence>
<keyword evidence="6" id="KW-0560">Oxidoreductase</keyword>
<dbReference type="PRINTS" id="PR00368">
    <property type="entry name" value="FADPNR"/>
</dbReference>
<keyword evidence="9" id="KW-0472">Membrane</keyword>
<evidence type="ECO:0000256" key="6">
    <source>
        <dbReference type="ARBA" id="ARBA00023002"/>
    </source>
</evidence>
<evidence type="ECO:0000259" key="11">
    <source>
        <dbReference type="Pfam" id="PF22366"/>
    </source>
</evidence>
<dbReference type="PANTHER" id="PTHR43706">
    <property type="entry name" value="NADH DEHYDROGENASE"/>
    <property type="match status" value="1"/>
</dbReference>
<protein>
    <recommendedName>
        <fullName evidence="2">NADH:ubiquinone reductase (non-electrogenic)</fullName>
        <ecNumber evidence="2">1.6.5.9</ecNumber>
    </recommendedName>
</protein>
<sequence length="422" mass="46425">MSESGKRKVVVIGAGFGGLQAIKKLSRNNDLEITVIDKKNHHLFQPLLYQVATAVLSPADIAIPIRSLVGERSNVTVVLGEATKADLAAKTVYYQNTSTNYDYLILSAGARSSYFGNDHWEKYTIGLKNLKDALKIRHKLLISFEKAELSGDPEVVKALLNYVIIGGGPTGVELAGSIAELSHQIIRDEFHTIDPALSKITLIEAAPRLLTTFDVSLGEFTKKRLESRGVEVLTGARVIDIDERGVQLEGKMIPTQTVIWAAGVQANSIASTLGATLDRSGRVSVDEFCNIEGRPEVFVIGDIANYSKGLERPLPGVSPVAMQQGRYVAALIQGDLKNKKRKPFRYVDKGSMATIGRTDAVAQMGVLRMKGLFGWFAWLFVHLFYQVGFKNKITILITWVWSYIAFRAEARVIQDEISANND</sequence>
<dbReference type="InterPro" id="IPR023753">
    <property type="entry name" value="FAD/NAD-binding_dom"/>
</dbReference>
<dbReference type="PRINTS" id="PR00411">
    <property type="entry name" value="PNDRDTASEI"/>
</dbReference>
<feature type="domain" description="FAD/NAD(P)-binding" evidence="10">
    <location>
        <begin position="8"/>
        <end position="325"/>
    </location>
</feature>
<feature type="domain" description="External alternative NADH-ubiquinone oxidoreductase-like C-terminal" evidence="11">
    <location>
        <begin position="349"/>
        <end position="405"/>
    </location>
</feature>
<dbReference type="Pfam" id="PF22366">
    <property type="entry name" value="NDH2_C"/>
    <property type="match status" value="1"/>
</dbReference>
<proteinExistence type="inferred from homology"/>
<evidence type="ECO:0000256" key="1">
    <source>
        <dbReference type="ARBA" id="ARBA00005272"/>
    </source>
</evidence>
<organism evidence="12 13">
    <name type="scientific">Leptospira santarosai serovar Arenal str. MAVJ 401</name>
    <dbReference type="NCBI Taxonomy" id="1049976"/>
    <lineage>
        <taxon>Bacteria</taxon>
        <taxon>Pseudomonadati</taxon>
        <taxon>Spirochaetota</taxon>
        <taxon>Spirochaetia</taxon>
        <taxon>Leptospirales</taxon>
        <taxon>Leptospiraceae</taxon>
        <taxon>Leptospira</taxon>
    </lineage>
</organism>
<dbReference type="RefSeq" id="WP_004471375.1">
    <property type="nucleotide sequence ID" value="NZ_AHMU02000035.1"/>
</dbReference>
<dbReference type="Gene3D" id="3.50.50.100">
    <property type="match status" value="1"/>
</dbReference>
<accession>M6JRU5</accession>
<dbReference type="GO" id="GO:0050136">
    <property type="term" value="F:NADH dehydrogenase (quinone) (non-electrogenic) activity"/>
    <property type="evidence" value="ECO:0007669"/>
    <property type="project" value="UniProtKB-EC"/>
</dbReference>
<name>M6JRU5_9LEPT</name>
<evidence type="ECO:0000256" key="4">
    <source>
        <dbReference type="ARBA" id="ARBA00022827"/>
    </source>
</evidence>
<dbReference type="Proteomes" id="UP000012106">
    <property type="component" value="Unassembled WGS sequence"/>
</dbReference>
<evidence type="ECO:0000259" key="10">
    <source>
        <dbReference type="Pfam" id="PF07992"/>
    </source>
</evidence>
<dbReference type="AlphaFoldDB" id="M6JRU5"/>
<dbReference type="EMBL" id="AHMU02000035">
    <property type="protein sequence ID" value="EMN22275.1"/>
    <property type="molecule type" value="Genomic_DNA"/>
</dbReference>
<keyword evidence="9" id="KW-1133">Transmembrane helix</keyword>
<evidence type="ECO:0000256" key="9">
    <source>
        <dbReference type="SAM" id="Phobius"/>
    </source>
</evidence>